<evidence type="ECO:0000256" key="1">
    <source>
        <dbReference type="SAM" id="MobiDB-lite"/>
    </source>
</evidence>
<feature type="region of interest" description="Disordered" evidence="1">
    <location>
        <begin position="584"/>
        <end position="662"/>
    </location>
</feature>
<dbReference type="EMBL" id="MK072251">
    <property type="protein sequence ID" value="AYV80895.1"/>
    <property type="molecule type" value="Genomic_DNA"/>
</dbReference>
<protein>
    <submittedName>
        <fullName evidence="2">Uncharacterized protein</fullName>
    </submittedName>
</protein>
<evidence type="ECO:0000313" key="2">
    <source>
        <dbReference type="EMBL" id="AYV80895.1"/>
    </source>
</evidence>
<proteinExistence type="predicted"/>
<sequence>MAADPVHRYSYDLDVPVATSVTISSFDNKKLFTLKPSVESPAIESIHEWCAETKFVGRRRQMRVLSNIGNPWVGYTDEKGQFHVVYPYLMEDRKAIGYSGIRRFHFKKILPRDSPFEILCFPDKKEVEDPNFYYEPVLLVLDNTPTKNQDIANIIGIIYPLYDLFAQNGWINELYESDGFMCIDVSNSFSLVSERMYMTMLNYRISEFFKPTEMYVTNPSWLYYASMILFHWITRLGLSNGKLSIWIHIAVNNILQQISMTTGDRYFTVGKYLELRYYQLKTKGNIEAYLKAYLVKSPNPWENLLAISREYGGGKKFPNTYDLKSFNSLLTLYKDIMTHQGIRLDDLHFFDDLDLLVQDYSGSESKQIWKFLILGRITVPLQYQSFIDGLESIANEPFHPSYGRIAELYFIQSIVNGEATMGLSFKRTPEEKGKEAASKKSKKKSKKRSPQSKRLVPVSVSKQEVLLCDKSIVLVREEERKQIIEKKQQAASLGACISCRLDVYAVDDHYYVVSCEYHMSERIALHKQCHTTFNMRCPRERGEIIYVAEFTQLNGKNILLDNRKRYEAIQAVAPPVPAAAAHVKIELPSDSKVEKKDPPPPEKESKKLAPAPAPDYDLTKERYLAPSKSTKTKDAPLPPAKPINPKRFPRTKKSLEEFNEAN</sequence>
<name>A0A3G5A111_9VIRU</name>
<feature type="compositionally biased region" description="Basic and acidic residues" evidence="1">
    <location>
        <begin position="427"/>
        <end position="438"/>
    </location>
</feature>
<feature type="compositionally biased region" description="Basic residues" evidence="1">
    <location>
        <begin position="439"/>
        <end position="451"/>
    </location>
</feature>
<accession>A0A3G5A111</accession>
<gene>
    <name evidence="2" type="ORF">Harvfovirus9_25</name>
</gene>
<organism evidence="2">
    <name type="scientific">Harvfovirus sp</name>
    <dbReference type="NCBI Taxonomy" id="2487768"/>
    <lineage>
        <taxon>Viruses</taxon>
        <taxon>Varidnaviria</taxon>
        <taxon>Bamfordvirae</taxon>
        <taxon>Nucleocytoviricota</taxon>
        <taxon>Megaviricetes</taxon>
        <taxon>Imitervirales</taxon>
        <taxon>Mimiviridae</taxon>
        <taxon>Klosneuvirinae</taxon>
    </lineage>
</organism>
<feature type="compositionally biased region" description="Basic and acidic residues" evidence="1">
    <location>
        <begin position="584"/>
        <end position="607"/>
    </location>
</feature>
<feature type="region of interest" description="Disordered" evidence="1">
    <location>
        <begin position="426"/>
        <end position="455"/>
    </location>
</feature>
<reference evidence="2" key="1">
    <citation type="submission" date="2018-10" db="EMBL/GenBank/DDBJ databases">
        <title>Hidden diversity of soil giant viruses.</title>
        <authorList>
            <person name="Schulz F."/>
            <person name="Alteio L."/>
            <person name="Goudeau D."/>
            <person name="Ryan E.M."/>
            <person name="Malmstrom R.R."/>
            <person name="Blanchard J."/>
            <person name="Woyke T."/>
        </authorList>
    </citation>
    <scope>NUCLEOTIDE SEQUENCE</scope>
    <source>
        <strain evidence="2">HAV1</strain>
    </source>
</reference>